<evidence type="ECO:0000313" key="4">
    <source>
        <dbReference type="EMBL" id="CAB4690797.1"/>
    </source>
</evidence>
<dbReference type="SUPFAM" id="SSF51569">
    <property type="entry name" value="Aldolase"/>
    <property type="match status" value="1"/>
</dbReference>
<dbReference type="InterPro" id="IPR002480">
    <property type="entry name" value="DAHP_synth_2"/>
</dbReference>
<proteinExistence type="inferred from homology"/>
<keyword evidence="3" id="KW-0808">Transferase</keyword>
<dbReference type="GO" id="GO:0003849">
    <property type="term" value="F:3-deoxy-7-phosphoheptulonate synthase activity"/>
    <property type="evidence" value="ECO:0007669"/>
    <property type="project" value="UniProtKB-EC"/>
</dbReference>
<dbReference type="EC" id="2.5.1.54" evidence="2"/>
<dbReference type="AlphaFoldDB" id="A0A6J6NWL3"/>
<dbReference type="NCBIfam" id="TIGR01358">
    <property type="entry name" value="DAHP_synth_II"/>
    <property type="match status" value="1"/>
</dbReference>
<dbReference type="InterPro" id="IPR013785">
    <property type="entry name" value="Aldolase_TIM"/>
</dbReference>
<reference evidence="4" key="1">
    <citation type="submission" date="2020-05" db="EMBL/GenBank/DDBJ databases">
        <authorList>
            <person name="Chiriac C."/>
            <person name="Salcher M."/>
            <person name="Ghai R."/>
            <person name="Kavagutti S V."/>
        </authorList>
    </citation>
    <scope>NUCLEOTIDE SEQUENCE</scope>
</reference>
<comment type="similarity">
    <text evidence="1">Belongs to the class-II DAHP synthase family.</text>
</comment>
<sequence length="464" mass="51269">MRSTPTLKAVATVRDTWSPSSWRSFEALQQPDWGDDGRLEEAFARLKTLPPLVFAGEARQLQASLGKVAEGKAFLLQAGDCAESFHDFSAVAIRERLKILLQMAAVLTYGAALPVLKVGRIAGQFTKPRSSPWEDAPDGTQLPSFRGHMVHDDPPTFEARVPDPDRMVQGYHQSTATLNLVRAFTKGGFADLNQVHAWNQAFVASSSQGRRYEVMASEIERALAFMAACGVDVASTPQLHQVDVYTSHEGLLLPYEEGLTRRDSITGDWYDCSAHMLWIGERTRELDGAHVEFFSGVHNPIGVKLGPTTTPDQALELAERLNPERIPGRLTFVARMGAGRVQAALPALLRAVTDSGHPVVWACDPMHGNGFKTTSGRKTRDFDQIMLEIEEFFAACRSEGTWPGGVHLEYTGDDVTECLGGSEHISEEQLDTRYETLCDPRLNGRQSLDLAFRLAELMRRDTLS</sequence>
<evidence type="ECO:0000256" key="2">
    <source>
        <dbReference type="ARBA" id="ARBA00012694"/>
    </source>
</evidence>
<dbReference type="PANTHER" id="PTHR21337:SF0">
    <property type="entry name" value="PHOSPHO-2-DEHYDRO-3-DEOXYHEPTONATE ALDOLASE"/>
    <property type="match status" value="1"/>
</dbReference>
<dbReference type="Pfam" id="PF01474">
    <property type="entry name" value="DAHP_synth_2"/>
    <property type="match status" value="1"/>
</dbReference>
<accession>A0A6J6NWL3</accession>
<dbReference type="PANTHER" id="PTHR21337">
    <property type="entry name" value="PHOSPHO-2-DEHYDRO-3-DEOXYHEPTONATE ALDOLASE 1, 2"/>
    <property type="match status" value="1"/>
</dbReference>
<dbReference type="GO" id="GO:0009073">
    <property type="term" value="P:aromatic amino acid family biosynthetic process"/>
    <property type="evidence" value="ECO:0007669"/>
    <property type="project" value="InterPro"/>
</dbReference>
<organism evidence="4">
    <name type="scientific">freshwater metagenome</name>
    <dbReference type="NCBI Taxonomy" id="449393"/>
    <lineage>
        <taxon>unclassified sequences</taxon>
        <taxon>metagenomes</taxon>
        <taxon>ecological metagenomes</taxon>
    </lineage>
</organism>
<dbReference type="Gene3D" id="3.20.20.70">
    <property type="entry name" value="Aldolase class I"/>
    <property type="match status" value="1"/>
</dbReference>
<evidence type="ECO:0000256" key="1">
    <source>
        <dbReference type="ARBA" id="ARBA00008911"/>
    </source>
</evidence>
<evidence type="ECO:0000256" key="3">
    <source>
        <dbReference type="ARBA" id="ARBA00022679"/>
    </source>
</evidence>
<dbReference type="EMBL" id="CAEZXP010000001">
    <property type="protein sequence ID" value="CAB4690797.1"/>
    <property type="molecule type" value="Genomic_DNA"/>
</dbReference>
<gene>
    <name evidence="4" type="ORF">UFOPK2399_00699</name>
</gene>
<name>A0A6J6NWL3_9ZZZZ</name>
<protein>
    <recommendedName>
        <fullName evidence="2">3-deoxy-7-phosphoheptulonate synthase</fullName>
        <ecNumber evidence="2">2.5.1.54</ecNumber>
    </recommendedName>
</protein>